<dbReference type="Proteomes" id="UP001223978">
    <property type="component" value="Unassembled WGS sequence"/>
</dbReference>
<accession>A0ABT6SE53</accession>
<protein>
    <submittedName>
        <fullName evidence="2">Uncharacterized protein</fullName>
    </submittedName>
</protein>
<dbReference type="RefSeq" id="WP_282544137.1">
    <property type="nucleotide sequence ID" value="NZ_JASCIQ010000021.1"/>
</dbReference>
<keyword evidence="3" id="KW-1185">Reference proteome</keyword>
<dbReference type="EMBL" id="JASCIQ010000021">
    <property type="protein sequence ID" value="MDI3406209.1"/>
    <property type="molecule type" value="Genomic_DNA"/>
</dbReference>
<evidence type="ECO:0000313" key="2">
    <source>
        <dbReference type="EMBL" id="MDI3406209.1"/>
    </source>
</evidence>
<proteinExistence type="predicted"/>
<keyword evidence="1" id="KW-0732">Signal</keyword>
<feature type="signal peptide" evidence="1">
    <location>
        <begin position="1"/>
        <end position="30"/>
    </location>
</feature>
<organism evidence="2 3">
    <name type="scientific">Streptomyces cavernicola</name>
    <dbReference type="NCBI Taxonomy" id="3043613"/>
    <lineage>
        <taxon>Bacteria</taxon>
        <taxon>Bacillati</taxon>
        <taxon>Actinomycetota</taxon>
        <taxon>Actinomycetes</taxon>
        <taxon>Kitasatosporales</taxon>
        <taxon>Streptomycetaceae</taxon>
        <taxon>Streptomyces</taxon>
    </lineage>
</organism>
<name>A0ABT6SE53_9ACTN</name>
<comment type="caution">
    <text evidence="2">The sequence shown here is derived from an EMBL/GenBank/DDBJ whole genome shotgun (WGS) entry which is preliminary data.</text>
</comment>
<feature type="chain" id="PRO_5046272334" evidence="1">
    <location>
        <begin position="31"/>
        <end position="109"/>
    </location>
</feature>
<evidence type="ECO:0000256" key="1">
    <source>
        <dbReference type="SAM" id="SignalP"/>
    </source>
</evidence>
<gene>
    <name evidence="2" type="ORF">QIS96_20630</name>
</gene>
<evidence type="ECO:0000313" key="3">
    <source>
        <dbReference type="Proteomes" id="UP001223978"/>
    </source>
</evidence>
<sequence length="109" mass="11515">MRTRKRIRNLLAVGFLAGAAALTAAAPAQSAPRFDCMTEIQNGGETGAGRCTNLGDGVGEFRVHVVCGLAMDQYSSWVLVMPGERAQTSANCPFTLPGQGVGRVTVEFR</sequence>
<reference evidence="2 3" key="1">
    <citation type="submission" date="2023-05" db="EMBL/GenBank/DDBJ databases">
        <title>Draft genome sequence of Streptomyces sp. B-S-A6 isolated from a cave soil in Thailand.</title>
        <authorList>
            <person name="Chamroensaksri N."/>
            <person name="Muangham S."/>
        </authorList>
    </citation>
    <scope>NUCLEOTIDE SEQUENCE [LARGE SCALE GENOMIC DNA]</scope>
    <source>
        <strain evidence="2 3">B-S-A6</strain>
    </source>
</reference>